<dbReference type="InterPro" id="IPR002347">
    <property type="entry name" value="SDR_fam"/>
</dbReference>
<gene>
    <name evidence="2" type="ORF">BD626DRAFT_506826</name>
</gene>
<dbReference type="PRINTS" id="PR00081">
    <property type="entry name" value="GDHRDH"/>
</dbReference>
<dbReference type="STRING" id="97359.A0A550C525"/>
<sequence>MGKYTGPQFFWDQFSYHPPVVRADLTGQTVIVLGANVGLGYEAAKHFATMGARVIMACRSKERGSAAVDRLQEETGVRNAELRIVDLADFASVKSFAAVIEAECDRVDFLILNAGVLSSSDPVKTVDGWESTIQVNVLASSMLALLLLPTMLETARRYHVMPRVVVVSSSVHYWLDPWDKKTLERAELLKALSETKDFTPMRRYYESKLFNVFFTRALNERLRPTHPTIVVNSVNPGLAESSLRRDMDESALPWSMRLMHFFLTVSSEVGSRELVWAALGGRERAEALRGAYIDRCEVREPSDFALSEEGRIMQDRVWREIVEVTSEAEPRVKEIVTKYLLDL</sequence>
<keyword evidence="3" id="KW-1185">Reference proteome</keyword>
<comment type="caution">
    <text evidence="2">The sequence shown here is derived from an EMBL/GenBank/DDBJ whole genome shotgun (WGS) entry which is preliminary data.</text>
</comment>
<accession>A0A550C525</accession>
<dbReference type="Pfam" id="PF00106">
    <property type="entry name" value="adh_short"/>
    <property type="match status" value="1"/>
</dbReference>
<protein>
    <recommendedName>
        <fullName evidence="4">Short-chain dehydrogenase</fullName>
    </recommendedName>
</protein>
<dbReference type="Gene3D" id="3.40.50.720">
    <property type="entry name" value="NAD(P)-binding Rossmann-like Domain"/>
    <property type="match status" value="1"/>
</dbReference>
<dbReference type="OrthoDB" id="542013at2759"/>
<reference evidence="2 3" key="1">
    <citation type="journal article" date="2019" name="New Phytol.">
        <title>Comparative genomics reveals unique wood-decay strategies and fruiting body development in the Schizophyllaceae.</title>
        <authorList>
            <person name="Almasi E."/>
            <person name="Sahu N."/>
            <person name="Krizsan K."/>
            <person name="Balint B."/>
            <person name="Kovacs G.M."/>
            <person name="Kiss B."/>
            <person name="Cseklye J."/>
            <person name="Drula E."/>
            <person name="Henrissat B."/>
            <person name="Nagy I."/>
            <person name="Chovatia M."/>
            <person name="Adam C."/>
            <person name="LaButti K."/>
            <person name="Lipzen A."/>
            <person name="Riley R."/>
            <person name="Grigoriev I.V."/>
            <person name="Nagy L.G."/>
        </authorList>
    </citation>
    <scope>NUCLEOTIDE SEQUENCE [LARGE SCALE GENOMIC DNA]</scope>
    <source>
        <strain evidence="2 3">NL-1724</strain>
    </source>
</reference>
<dbReference type="Proteomes" id="UP000320762">
    <property type="component" value="Unassembled WGS sequence"/>
</dbReference>
<name>A0A550C525_9AGAR</name>
<evidence type="ECO:0000313" key="3">
    <source>
        <dbReference type="Proteomes" id="UP000320762"/>
    </source>
</evidence>
<proteinExistence type="predicted"/>
<keyword evidence="1" id="KW-0560">Oxidoreductase</keyword>
<organism evidence="2 3">
    <name type="scientific">Schizophyllum amplum</name>
    <dbReference type="NCBI Taxonomy" id="97359"/>
    <lineage>
        <taxon>Eukaryota</taxon>
        <taxon>Fungi</taxon>
        <taxon>Dikarya</taxon>
        <taxon>Basidiomycota</taxon>
        <taxon>Agaricomycotina</taxon>
        <taxon>Agaricomycetes</taxon>
        <taxon>Agaricomycetidae</taxon>
        <taxon>Agaricales</taxon>
        <taxon>Schizophyllaceae</taxon>
        <taxon>Schizophyllum</taxon>
    </lineage>
</organism>
<dbReference type="PANTHER" id="PTHR43157">
    <property type="entry name" value="PHOSPHATIDYLINOSITOL-GLYCAN BIOSYNTHESIS CLASS F PROTEIN-RELATED"/>
    <property type="match status" value="1"/>
</dbReference>
<dbReference type="GO" id="GO:0016491">
    <property type="term" value="F:oxidoreductase activity"/>
    <property type="evidence" value="ECO:0007669"/>
    <property type="project" value="UniProtKB-KW"/>
</dbReference>
<evidence type="ECO:0008006" key="4">
    <source>
        <dbReference type="Google" id="ProtNLM"/>
    </source>
</evidence>
<dbReference type="SUPFAM" id="SSF51735">
    <property type="entry name" value="NAD(P)-binding Rossmann-fold domains"/>
    <property type="match status" value="1"/>
</dbReference>
<evidence type="ECO:0000313" key="2">
    <source>
        <dbReference type="EMBL" id="TRM59907.1"/>
    </source>
</evidence>
<evidence type="ECO:0000256" key="1">
    <source>
        <dbReference type="ARBA" id="ARBA00023002"/>
    </source>
</evidence>
<dbReference type="InterPro" id="IPR036291">
    <property type="entry name" value="NAD(P)-bd_dom_sf"/>
</dbReference>
<dbReference type="AlphaFoldDB" id="A0A550C525"/>
<dbReference type="EMBL" id="VDMD01000025">
    <property type="protein sequence ID" value="TRM59907.1"/>
    <property type="molecule type" value="Genomic_DNA"/>
</dbReference>
<dbReference type="PANTHER" id="PTHR43157:SF31">
    <property type="entry name" value="PHOSPHATIDYLINOSITOL-GLYCAN BIOSYNTHESIS CLASS F PROTEIN"/>
    <property type="match status" value="1"/>
</dbReference>